<evidence type="ECO:0000256" key="10">
    <source>
        <dbReference type="ARBA" id="ARBA00023136"/>
    </source>
</evidence>
<protein>
    <recommendedName>
        <fullName evidence="14">Protein kinase domain-containing protein</fullName>
    </recommendedName>
</protein>
<comment type="similarity">
    <text evidence="2">In the N-terminal section; belongs to the leguminous lectin family.</text>
</comment>
<dbReference type="GO" id="GO:0005524">
    <property type="term" value="F:ATP binding"/>
    <property type="evidence" value="ECO:0007669"/>
    <property type="project" value="UniProtKB-KW"/>
</dbReference>
<sequence length="184" mass="20345">MDPKCAITSRASTESDVYSFGVVLLEIACGRRPICPEEDESKVQLVYWVWKLYESVRLLDAVDPRLTSQFDVEEMKRVMVVGLWCVHQDSGFRPSIRQAMNVLQFEAPTPILPHEMPLPLYYRSDGTSSATSSGEGGESLMNRAVLLHFWYGGGPPLLRRPSRTSTSASVSLSFGTGSEPGDGL</sequence>
<evidence type="ECO:0000256" key="4">
    <source>
        <dbReference type="ARBA" id="ARBA00022475"/>
    </source>
</evidence>
<feature type="compositionally biased region" description="Low complexity" evidence="13">
    <location>
        <begin position="160"/>
        <end position="176"/>
    </location>
</feature>
<organism evidence="15 16">
    <name type="scientific">Eleusine coracana subsp. coracana</name>
    <dbReference type="NCBI Taxonomy" id="191504"/>
    <lineage>
        <taxon>Eukaryota</taxon>
        <taxon>Viridiplantae</taxon>
        <taxon>Streptophyta</taxon>
        <taxon>Embryophyta</taxon>
        <taxon>Tracheophyta</taxon>
        <taxon>Spermatophyta</taxon>
        <taxon>Magnoliopsida</taxon>
        <taxon>Liliopsida</taxon>
        <taxon>Poales</taxon>
        <taxon>Poaceae</taxon>
        <taxon>PACMAD clade</taxon>
        <taxon>Chloridoideae</taxon>
        <taxon>Cynodonteae</taxon>
        <taxon>Eleusininae</taxon>
        <taxon>Eleusine</taxon>
    </lineage>
</organism>
<evidence type="ECO:0000256" key="11">
    <source>
        <dbReference type="ARBA" id="ARBA00023170"/>
    </source>
</evidence>
<keyword evidence="7" id="KW-0547">Nucleotide-binding</keyword>
<dbReference type="EMBL" id="BQKI01000081">
    <property type="protein sequence ID" value="GJN28843.1"/>
    <property type="molecule type" value="Genomic_DNA"/>
</dbReference>
<keyword evidence="6" id="KW-0732">Signal</keyword>
<keyword evidence="10" id="KW-0472">Membrane</keyword>
<evidence type="ECO:0000256" key="7">
    <source>
        <dbReference type="ARBA" id="ARBA00022741"/>
    </source>
</evidence>
<keyword evidence="16" id="KW-1185">Reference proteome</keyword>
<dbReference type="PROSITE" id="PS50011">
    <property type="entry name" value="PROTEIN_KINASE_DOM"/>
    <property type="match status" value="1"/>
</dbReference>
<keyword evidence="9" id="KW-1133">Transmembrane helix</keyword>
<dbReference type="InterPro" id="IPR000719">
    <property type="entry name" value="Prot_kinase_dom"/>
</dbReference>
<reference evidence="15" key="1">
    <citation type="journal article" date="2018" name="DNA Res.">
        <title>Multiple hybrid de novo genome assembly of finger millet, an orphan allotetraploid crop.</title>
        <authorList>
            <person name="Hatakeyama M."/>
            <person name="Aluri S."/>
            <person name="Balachadran M.T."/>
            <person name="Sivarajan S.R."/>
            <person name="Patrignani A."/>
            <person name="Gruter S."/>
            <person name="Poveda L."/>
            <person name="Shimizu-Inatsugi R."/>
            <person name="Baeten J."/>
            <person name="Francoijs K.J."/>
            <person name="Nataraja K.N."/>
            <person name="Reddy Y.A.N."/>
            <person name="Phadnis S."/>
            <person name="Ravikumar R.L."/>
            <person name="Schlapbach R."/>
            <person name="Sreeman S.M."/>
            <person name="Shimizu K.K."/>
        </authorList>
    </citation>
    <scope>NUCLEOTIDE SEQUENCE</scope>
</reference>
<dbReference type="Proteomes" id="UP001054889">
    <property type="component" value="Unassembled WGS sequence"/>
</dbReference>
<dbReference type="GO" id="GO:0004672">
    <property type="term" value="F:protein kinase activity"/>
    <property type="evidence" value="ECO:0007669"/>
    <property type="project" value="InterPro"/>
</dbReference>
<dbReference type="InterPro" id="IPR011009">
    <property type="entry name" value="Kinase-like_dom_sf"/>
</dbReference>
<evidence type="ECO:0000256" key="1">
    <source>
        <dbReference type="ARBA" id="ARBA00004251"/>
    </source>
</evidence>
<dbReference type="InterPro" id="IPR050528">
    <property type="entry name" value="L-type_Lectin-RKs"/>
</dbReference>
<comment type="caution">
    <text evidence="15">The sequence shown here is derived from an EMBL/GenBank/DDBJ whole genome shotgun (WGS) entry which is preliminary data.</text>
</comment>
<evidence type="ECO:0000256" key="6">
    <source>
        <dbReference type="ARBA" id="ARBA00022729"/>
    </source>
</evidence>
<evidence type="ECO:0000313" key="15">
    <source>
        <dbReference type="EMBL" id="GJN28843.1"/>
    </source>
</evidence>
<evidence type="ECO:0000256" key="2">
    <source>
        <dbReference type="ARBA" id="ARBA00008536"/>
    </source>
</evidence>
<dbReference type="Pfam" id="PF07714">
    <property type="entry name" value="PK_Tyr_Ser-Thr"/>
    <property type="match status" value="1"/>
</dbReference>
<dbReference type="FunFam" id="1.10.510.10:FF:000240">
    <property type="entry name" value="Lectin-domain containing receptor kinase A4.3"/>
    <property type="match status" value="1"/>
</dbReference>
<evidence type="ECO:0000256" key="8">
    <source>
        <dbReference type="ARBA" id="ARBA00022840"/>
    </source>
</evidence>
<proteinExistence type="inferred from homology"/>
<evidence type="ECO:0000313" key="16">
    <source>
        <dbReference type="Proteomes" id="UP001054889"/>
    </source>
</evidence>
<evidence type="ECO:0000259" key="14">
    <source>
        <dbReference type="PROSITE" id="PS50011"/>
    </source>
</evidence>
<comment type="subcellular location">
    <subcellularLocation>
        <location evidence="1">Cell membrane</location>
        <topology evidence="1">Single-pass type I membrane protein</topology>
    </subcellularLocation>
</comment>
<keyword evidence="5" id="KW-0812">Transmembrane</keyword>
<name>A0AAV5EZK6_ELECO</name>
<keyword evidence="11" id="KW-0675">Receptor</keyword>
<dbReference type="PANTHER" id="PTHR27007">
    <property type="match status" value="1"/>
</dbReference>
<gene>
    <name evidence="15" type="primary">gb17013</name>
    <name evidence="15" type="ORF">PR202_gb17013</name>
</gene>
<dbReference type="GO" id="GO:0005886">
    <property type="term" value="C:plasma membrane"/>
    <property type="evidence" value="ECO:0007669"/>
    <property type="project" value="UniProtKB-SubCell"/>
</dbReference>
<evidence type="ECO:0000256" key="3">
    <source>
        <dbReference type="ARBA" id="ARBA00010217"/>
    </source>
</evidence>
<evidence type="ECO:0000256" key="12">
    <source>
        <dbReference type="ARBA" id="ARBA00023180"/>
    </source>
</evidence>
<evidence type="ECO:0000256" key="9">
    <source>
        <dbReference type="ARBA" id="ARBA00022989"/>
    </source>
</evidence>
<dbReference type="SUPFAM" id="SSF56112">
    <property type="entry name" value="Protein kinase-like (PK-like)"/>
    <property type="match status" value="1"/>
</dbReference>
<evidence type="ECO:0000256" key="5">
    <source>
        <dbReference type="ARBA" id="ARBA00022692"/>
    </source>
</evidence>
<accession>A0AAV5EZK6</accession>
<feature type="region of interest" description="Disordered" evidence="13">
    <location>
        <begin position="160"/>
        <end position="184"/>
    </location>
</feature>
<comment type="similarity">
    <text evidence="3">In the C-terminal section; belongs to the protein kinase superfamily. Ser/Thr protein kinase family.</text>
</comment>
<dbReference type="GO" id="GO:0002229">
    <property type="term" value="P:defense response to oomycetes"/>
    <property type="evidence" value="ECO:0007669"/>
    <property type="project" value="UniProtKB-ARBA"/>
</dbReference>
<keyword evidence="8" id="KW-0067">ATP-binding</keyword>
<reference evidence="15" key="2">
    <citation type="submission" date="2021-12" db="EMBL/GenBank/DDBJ databases">
        <title>Resequencing data analysis of finger millet.</title>
        <authorList>
            <person name="Hatakeyama M."/>
            <person name="Aluri S."/>
            <person name="Balachadran M.T."/>
            <person name="Sivarajan S.R."/>
            <person name="Poveda L."/>
            <person name="Shimizu-Inatsugi R."/>
            <person name="Schlapbach R."/>
            <person name="Sreeman S.M."/>
            <person name="Shimizu K.K."/>
        </authorList>
    </citation>
    <scope>NUCLEOTIDE SEQUENCE</scope>
</reference>
<keyword evidence="4" id="KW-1003">Cell membrane</keyword>
<dbReference type="AlphaFoldDB" id="A0AAV5EZK6"/>
<dbReference type="InterPro" id="IPR001245">
    <property type="entry name" value="Ser-Thr/Tyr_kinase_cat_dom"/>
</dbReference>
<keyword evidence="12" id="KW-0325">Glycoprotein</keyword>
<dbReference type="Gene3D" id="1.10.510.10">
    <property type="entry name" value="Transferase(Phosphotransferase) domain 1"/>
    <property type="match status" value="1"/>
</dbReference>
<evidence type="ECO:0000256" key="13">
    <source>
        <dbReference type="SAM" id="MobiDB-lite"/>
    </source>
</evidence>
<feature type="domain" description="Protein kinase" evidence="14">
    <location>
        <begin position="1"/>
        <end position="112"/>
    </location>
</feature>